<reference evidence="2 3" key="1">
    <citation type="journal article" date="2010" name="Cell Res.">
        <title>Complete genome sequence of the rifamycin SV-producing Amycolatopsis mediterranei U32 revealed its genetic characteristics in phylogeny and metabolism.</title>
        <authorList>
            <person name="Zhao W."/>
            <person name="Zhong Y."/>
            <person name="Yuan H."/>
            <person name="Wang J."/>
            <person name="Zheng H."/>
            <person name="Wang Y."/>
            <person name="Cen X."/>
            <person name="Xu F."/>
            <person name="Bai J."/>
            <person name="Han X."/>
            <person name="Lu G."/>
            <person name="Zhu Y."/>
            <person name="Shao Z."/>
            <person name="Yan H."/>
            <person name="Li C."/>
            <person name="Peng N."/>
            <person name="Zhang Z."/>
            <person name="Zhang Y."/>
            <person name="Lin W."/>
            <person name="Fan Y."/>
            <person name="Qin Z."/>
            <person name="Hu Y."/>
            <person name="Zhu B."/>
            <person name="Wang S."/>
            <person name="Ding X."/>
            <person name="Zhao G.P."/>
        </authorList>
    </citation>
    <scope>NUCLEOTIDE SEQUENCE [LARGE SCALE GENOMIC DNA]</scope>
    <source>
        <strain evidence="3">U-32</strain>
    </source>
</reference>
<dbReference type="RefSeq" id="WP_013228293.1">
    <property type="nucleotide sequence ID" value="NC_014318.1"/>
</dbReference>
<evidence type="ECO:0000313" key="3">
    <source>
        <dbReference type="Proteomes" id="UP000000328"/>
    </source>
</evidence>
<protein>
    <submittedName>
        <fullName evidence="2">Cupin domain-containing protein</fullName>
    </submittedName>
</protein>
<proteinExistence type="predicted"/>
<name>A0A0H3DF50_AMYMU</name>
<dbReference type="InterPro" id="IPR053146">
    <property type="entry name" value="QDO-like"/>
</dbReference>
<dbReference type="PANTHER" id="PTHR36440:SF1">
    <property type="entry name" value="PUTATIVE (AFU_ORTHOLOGUE AFUA_8G07350)-RELATED"/>
    <property type="match status" value="1"/>
</dbReference>
<sequence>MSSPHPATTFPPRDAFVAGKDDAPAYWFYDTLWVILADVHQTGGSFSVLEQWMRAGVGPPLHVHNVDEWFFVFSGSMDMQVGARKLTATAGDSIWIPRGTDHGFTTTEETHVLNGYAPGGVEQIIAGIATPAERRELPPQDLELPDPDAFGRLLDNYWSSLSTNTWARTAPQR</sequence>
<dbReference type="OrthoDB" id="9791637at2"/>
<organism evidence="2 3">
    <name type="scientific">Amycolatopsis mediterranei (strain U-32)</name>
    <dbReference type="NCBI Taxonomy" id="749927"/>
    <lineage>
        <taxon>Bacteria</taxon>
        <taxon>Bacillati</taxon>
        <taxon>Actinomycetota</taxon>
        <taxon>Actinomycetes</taxon>
        <taxon>Pseudonocardiales</taxon>
        <taxon>Pseudonocardiaceae</taxon>
        <taxon>Amycolatopsis</taxon>
    </lineage>
</organism>
<dbReference type="HOGENOM" id="CLU_103066_3_2_11"/>
<dbReference type="InterPro" id="IPR013096">
    <property type="entry name" value="Cupin_2"/>
</dbReference>
<gene>
    <name evidence="2" type="ordered locus">AMED_6513</name>
</gene>
<dbReference type="AlphaFoldDB" id="A0A0H3DF50"/>
<dbReference type="Proteomes" id="UP000000328">
    <property type="component" value="Chromosome"/>
</dbReference>
<dbReference type="SUPFAM" id="SSF51182">
    <property type="entry name" value="RmlC-like cupins"/>
    <property type="match status" value="1"/>
</dbReference>
<accession>A0A0H3DF50</accession>
<dbReference type="GeneID" id="92874166"/>
<evidence type="ECO:0000313" key="2">
    <source>
        <dbReference type="EMBL" id="ADJ48244.1"/>
    </source>
</evidence>
<dbReference type="Gene3D" id="2.60.120.10">
    <property type="entry name" value="Jelly Rolls"/>
    <property type="match status" value="1"/>
</dbReference>
<dbReference type="EMBL" id="CP002000">
    <property type="protein sequence ID" value="ADJ48244.1"/>
    <property type="molecule type" value="Genomic_DNA"/>
</dbReference>
<dbReference type="Pfam" id="PF07883">
    <property type="entry name" value="Cupin_2"/>
    <property type="match status" value="1"/>
</dbReference>
<dbReference type="eggNOG" id="COG0662">
    <property type="taxonomic scope" value="Bacteria"/>
</dbReference>
<dbReference type="PATRIC" id="fig|749927.5.peg.6770"/>
<dbReference type="InterPro" id="IPR014710">
    <property type="entry name" value="RmlC-like_jellyroll"/>
</dbReference>
<dbReference type="PANTHER" id="PTHR36440">
    <property type="entry name" value="PUTATIVE (AFU_ORTHOLOGUE AFUA_8G07350)-RELATED"/>
    <property type="match status" value="1"/>
</dbReference>
<dbReference type="KEGG" id="amd:AMED_6513"/>
<dbReference type="InterPro" id="IPR011051">
    <property type="entry name" value="RmlC_Cupin_sf"/>
</dbReference>
<evidence type="ECO:0000259" key="1">
    <source>
        <dbReference type="Pfam" id="PF07883"/>
    </source>
</evidence>
<feature type="domain" description="Cupin type-2" evidence="1">
    <location>
        <begin position="56"/>
        <end position="110"/>
    </location>
</feature>